<reference evidence="3" key="1">
    <citation type="journal article" date="2012" name="Proc. Natl. Acad. Sci. U.S.A.">
        <title>Antigenic diversity is generated by distinct evolutionary mechanisms in African trypanosome species.</title>
        <authorList>
            <person name="Jackson A.P."/>
            <person name="Berry A."/>
            <person name="Aslett M."/>
            <person name="Allison H.C."/>
            <person name="Burton P."/>
            <person name="Vavrova-Anderson J."/>
            <person name="Brown R."/>
            <person name="Browne H."/>
            <person name="Corton N."/>
            <person name="Hauser H."/>
            <person name="Gamble J."/>
            <person name="Gilderthorp R."/>
            <person name="Marcello L."/>
            <person name="McQuillan J."/>
            <person name="Otto T.D."/>
            <person name="Quail M.A."/>
            <person name="Sanders M.J."/>
            <person name="van Tonder A."/>
            <person name="Ginger M.L."/>
            <person name="Field M.C."/>
            <person name="Barry J.D."/>
            <person name="Hertz-Fowler C."/>
            <person name="Berriman M."/>
        </authorList>
    </citation>
    <scope>NUCLEOTIDE SEQUENCE</scope>
    <source>
        <strain evidence="3">Y486</strain>
    </source>
</reference>
<dbReference type="OMA" id="DEYRHAT"/>
<feature type="region of interest" description="Disordered" evidence="1">
    <location>
        <begin position="231"/>
        <end position="256"/>
    </location>
</feature>
<feature type="region of interest" description="Disordered" evidence="1">
    <location>
        <begin position="317"/>
        <end position="352"/>
    </location>
</feature>
<accession>G0UD86</accession>
<dbReference type="AlphaFoldDB" id="G0UD86"/>
<protein>
    <recommendedName>
        <fullName evidence="2">R3H domain-containing protein</fullName>
    </recommendedName>
</protein>
<feature type="compositionally biased region" description="Polar residues" evidence="1">
    <location>
        <begin position="234"/>
        <end position="244"/>
    </location>
</feature>
<sequence>MASTGSREEMMDALLKARQAMASRVRAAAEVPGQETATSAGALQLHDVAKSLGRPASQMSEARENRGHFFDTWSQKIKMFIADPTKTVLELPSDLCANDRRELHGLAEAYNLSHHSHGTGASRRLVLKKDSLHYRMPDAAPVDVESLKKSSGEKQSKFHLRRVRQDPGAAAGSLGAFGDEATAEKVSRLVRATDEYRRAVEVGYSQEELLAIEDGCTVERLLCSGPNEWHAPQESGQDVVSPANSAPGAPRLCPPATQKAQTSAAGKRAASYDEVCLRCGSRARVNYDVQKWECNGYCAKCAMQTIWKLVEVSGDSTTTAGAGHKRDRSDADVGPPIKEPEPEEIDKDNDEDDALTVDDVVDMASMNDFCAADVNWIRRFAEHHQSRGKSDGVSAHLVFCIEFEDLLSMRIFRKFIAAPETTQIAGGSDKVKSENAAATVPSSEPHETWFVRLCEAKSAGVVLATLLEELSTSIPGGYDRLSIAFPNASVYGTATSCICLVHPGELQTEIFGAMQRKYGTQSVFCARDLRSVLACDKGPA</sequence>
<dbReference type="SUPFAM" id="SSF82708">
    <property type="entry name" value="R3H domain"/>
    <property type="match status" value="1"/>
</dbReference>
<feature type="compositionally biased region" description="Acidic residues" evidence="1">
    <location>
        <begin position="341"/>
        <end position="352"/>
    </location>
</feature>
<name>G0UD86_TRYVY</name>
<dbReference type="SMART" id="SM00393">
    <property type="entry name" value="R3H"/>
    <property type="match status" value="1"/>
</dbReference>
<gene>
    <name evidence="3" type="ORF">TVY486_1112810</name>
</gene>
<dbReference type="Pfam" id="PF01424">
    <property type="entry name" value="R3H"/>
    <property type="match status" value="1"/>
</dbReference>
<dbReference type="EMBL" id="HE573027">
    <property type="protein sequence ID" value="CCC53797.1"/>
    <property type="molecule type" value="Genomic_DNA"/>
</dbReference>
<dbReference type="InterPro" id="IPR036867">
    <property type="entry name" value="R3H_dom_sf"/>
</dbReference>
<dbReference type="GO" id="GO:0003676">
    <property type="term" value="F:nucleic acid binding"/>
    <property type="evidence" value="ECO:0007669"/>
    <property type="project" value="UniProtKB-UniRule"/>
</dbReference>
<evidence type="ECO:0000259" key="2">
    <source>
        <dbReference type="PROSITE" id="PS51061"/>
    </source>
</evidence>
<dbReference type="Gene3D" id="3.30.1370.50">
    <property type="entry name" value="R3H-like domain"/>
    <property type="match status" value="1"/>
</dbReference>
<dbReference type="PROSITE" id="PS51061">
    <property type="entry name" value="R3H"/>
    <property type="match status" value="1"/>
</dbReference>
<proteinExistence type="predicted"/>
<feature type="domain" description="R3H" evidence="2">
    <location>
        <begin position="67"/>
        <end position="131"/>
    </location>
</feature>
<evidence type="ECO:0000256" key="1">
    <source>
        <dbReference type="SAM" id="MobiDB-lite"/>
    </source>
</evidence>
<evidence type="ECO:0000313" key="3">
    <source>
        <dbReference type="EMBL" id="CCC53797.1"/>
    </source>
</evidence>
<dbReference type="VEuPathDB" id="TriTrypDB:TvY486_1112810"/>
<organism evidence="3">
    <name type="scientific">Trypanosoma vivax (strain Y486)</name>
    <dbReference type="NCBI Taxonomy" id="1055687"/>
    <lineage>
        <taxon>Eukaryota</taxon>
        <taxon>Discoba</taxon>
        <taxon>Euglenozoa</taxon>
        <taxon>Kinetoplastea</taxon>
        <taxon>Metakinetoplastina</taxon>
        <taxon>Trypanosomatida</taxon>
        <taxon>Trypanosomatidae</taxon>
        <taxon>Trypanosoma</taxon>
        <taxon>Duttonella</taxon>
    </lineage>
</organism>
<dbReference type="InterPro" id="IPR001374">
    <property type="entry name" value="R3H_dom"/>
</dbReference>